<dbReference type="Proteomes" id="UP001497457">
    <property type="component" value="Chromosome 9rd"/>
</dbReference>
<name>A0ABC8VIZ7_9POAL</name>
<sequence>MLISSSRLPLAVLLLAAVGLLLSLFCPVTSATVNNNYSGGGGGRVLAAAGAAPRSIKWQRRLEEEVAPEFGSSLAGSGQQYINYDTLNKDRPACGSSCAAQGASYTRPCIYAQQCRP</sequence>
<keyword evidence="4" id="KW-1185">Reference proteome</keyword>
<protein>
    <submittedName>
        <fullName evidence="2">Uncharacterized protein</fullName>
    </submittedName>
</protein>
<reference evidence="2" key="1">
    <citation type="submission" date="2024-10" db="EMBL/GenBank/DDBJ databases">
        <authorList>
            <person name="Ryan C."/>
        </authorList>
    </citation>
    <scope>NUCLEOTIDE SEQUENCE [LARGE SCALE GENOMIC DNA]</scope>
</reference>
<dbReference type="AlphaFoldDB" id="A0ABC8VIZ7"/>
<feature type="signal peptide" evidence="1">
    <location>
        <begin position="1"/>
        <end position="31"/>
    </location>
</feature>
<feature type="chain" id="PRO_5044721073" evidence="1">
    <location>
        <begin position="32"/>
        <end position="117"/>
    </location>
</feature>
<proteinExistence type="predicted"/>
<dbReference type="PANTHER" id="PTHR34998:SF7">
    <property type="entry name" value="EXPRESSED PROTEIN"/>
    <property type="match status" value="1"/>
</dbReference>
<evidence type="ECO:0000256" key="1">
    <source>
        <dbReference type="SAM" id="SignalP"/>
    </source>
</evidence>
<evidence type="ECO:0000313" key="2">
    <source>
        <dbReference type="EMBL" id="CAL4891523.1"/>
    </source>
</evidence>
<dbReference type="EMBL" id="OZ075120">
    <property type="protein sequence ID" value="CAL4891523.1"/>
    <property type="molecule type" value="Genomic_DNA"/>
</dbReference>
<dbReference type="EMBL" id="OZ075119">
    <property type="protein sequence ID" value="CAL5092901.1"/>
    <property type="molecule type" value="Genomic_DNA"/>
</dbReference>
<evidence type="ECO:0000313" key="4">
    <source>
        <dbReference type="Proteomes" id="UP001497457"/>
    </source>
</evidence>
<evidence type="ECO:0000313" key="3">
    <source>
        <dbReference type="EMBL" id="CAL5092901.1"/>
    </source>
</evidence>
<gene>
    <name evidence="3" type="ORF">URODEC1_LOCUS115127</name>
    <name evidence="2" type="ORF">URODEC1_LOCUS3843</name>
</gene>
<keyword evidence="1" id="KW-0732">Signal</keyword>
<organism evidence="2 4">
    <name type="scientific">Urochloa decumbens</name>
    <dbReference type="NCBI Taxonomy" id="240449"/>
    <lineage>
        <taxon>Eukaryota</taxon>
        <taxon>Viridiplantae</taxon>
        <taxon>Streptophyta</taxon>
        <taxon>Embryophyta</taxon>
        <taxon>Tracheophyta</taxon>
        <taxon>Spermatophyta</taxon>
        <taxon>Magnoliopsida</taxon>
        <taxon>Liliopsida</taxon>
        <taxon>Poales</taxon>
        <taxon>Poaceae</taxon>
        <taxon>PACMAD clade</taxon>
        <taxon>Panicoideae</taxon>
        <taxon>Panicodae</taxon>
        <taxon>Paniceae</taxon>
        <taxon>Melinidinae</taxon>
        <taxon>Urochloa</taxon>
    </lineage>
</organism>
<dbReference type="PANTHER" id="PTHR34998">
    <property type="entry name" value="OS04G0357400 PROTEIN-RELATED"/>
    <property type="match status" value="1"/>
</dbReference>
<accession>A0ABC8VIZ7</accession>
<dbReference type="Proteomes" id="UP001497457">
    <property type="component" value="Chromosome 10rd"/>
</dbReference>